<dbReference type="OrthoDB" id="5149635at2759"/>
<sequence>MCDAIFTFGQSGNHFFQCPSRRDYTRLPNKLQKLLSTNQIRQIHHVTLGFENSFLITWRDRGGEDHIDSHNLPQELTHFLHATSPHNTPLRTIPSIRLTLGPYNTSFFAHDGSSYLWLNLPPRLLAALQSRITNNTWHDRPRIVALGCADDFVLVTAAHAAVWQLAHFRALDAMLGRAVARRGGVAEMRDVVLHAYRYQCFIARGADGALVFENLPEHEVEGLRGMVEPLV</sequence>
<reference evidence="1" key="1">
    <citation type="journal article" date="2020" name="Stud. Mycol.">
        <title>101 Dothideomycetes genomes: a test case for predicting lifestyles and emergence of pathogens.</title>
        <authorList>
            <person name="Haridas S."/>
            <person name="Albert R."/>
            <person name="Binder M."/>
            <person name="Bloem J."/>
            <person name="Labutti K."/>
            <person name="Salamov A."/>
            <person name="Andreopoulos B."/>
            <person name="Baker S."/>
            <person name="Barry K."/>
            <person name="Bills G."/>
            <person name="Bluhm B."/>
            <person name="Cannon C."/>
            <person name="Castanera R."/>
            <person name="Culley D."/>
            <person name="Daum C."/>
            <person name="Ezra D."/>
            <person name="Gonzalez J."/>
            <person name="Henrissat B."/>
            <person name="Kuo A."/>
            <person name="Liang C."/>
            <person name="Lipzen A."/>
            <person name="Lutzoni F."/>
            <person name="Magnuson J."/>
            <person name="Mondo S."/>
            <person name="Nolan M."/>
            <person name="Ohm R."/>
            <person name="Pangilinan J."/>
            <person name="Park H.-J."/>
            <person name="Ramirez L."/>
            <person name="Alfaro M."/>
            <person name="Sun H."/>
            <person name="Tritt A."/>
            <person name="Yoshinaga Y."/>
            <person name="Zwiers L.-H."/>
            <person name="Turgeon B."/>
            <person name="Goodwin S."/>
            <person name="Spatafora J."/>
            <person name="Crous P."/>
            <person name="Grigoriev I."/>
        </authorList>
    </citation>
    <scope>NUCLEOTIDE SEQUENCE</scope>
    <source>
        <strain evidence="1">CBS 109.77</strain>
    </source>
</reference>
<dbReference type="EMBL" id="MU002389">
    <property type="protein sequence ID" value="KAF2786909.1"/>
    <property type="molecule type" value="Genomic_DNA"/>
</dbReference>
<proteinExistence type="predicted"/>
<keyword evidence="2" id="KW-1185">Reference proteome</keyword>
<organism evidence="1 2">
    <name type="scientific">Melanomma pulvis-pyrius CBS 109.77</name>
    <dbReference type="NCBI Taxonomy" id="1314802"/>
    <lineage>
        <taxon>Eukaryota</taxon>
        <taxon>Fungi</taxon>
        <taxon>Dikarya</taxon>
        <taxon>Ascomycota</taxon>
        <taxon>Pezizomycotina</taxon>
        <taxon>Dothideomycetes</taxon>
        <taxon>Pleosporomycetidae</taxon>
        <taxon>Pleosporales</taxon>
        <taxon>Melanommataceae</taxon>
        <taxon>Melanomma</taxon>
    </lineage>
</organism>
<evidence type="ECO:0000313" key="1">
    <source>
        <dbReference type="EMBL" id="KAF2786909.1"/>
    </source>
</evidence>
<evidence type="ECO:0000313" key="2">
    <source>
        <dbReference type="Proteomes" id="UP000799757"/>
    </source>
</evidence>
<dbReference type="Proteomes" id="UP000799757">
    <property type="component" value="Unassembled WGS sequence"/>
</dbReference>
<accession>A0A6A6WS35</accession>
<dbReference type="AlphaFoldDB" id="A0A6A6WS35"/>
<protein>
    <submittedName>
        <fullName evidence="1">Uncharacterized protein</fullName>
    </submittedName>
</protein>
<gene>
    <name evidence="1" type="ORF">K505DRAFT_288884</name>
</gene>
<name>A0A6A6WS35_9PLEO</name>
<feature type="non-terminal residue" evidence="1">
    <location>
        <position position="231"/>
    </location>
</feature>